<name>A0ABU7R7L3_9ACTN</name>
<keyword evidence="6 7" id="KW-0472">Membrane</keyword>
<accession>A0ABU7R7L3</accession>
<keyword evidence="5 7" id="KW-1133">Transmembrane helix</keyword>
<reference evidence="8 9" key="1">
    <citation type="submission" date="2024-01" db="EMBL/GenBank/DDBJ databases">
        <title>Description of Olsenella sp. nov., isolated from pig feces.</title>
        <authorList>
            <person name="Chang Y.-H."/>
        </authorList>
    </citation>
    <scope>NUCLEOTIDE SEQUENCE [LARGE SCALE GENOMIC DNA]</scope>
    <source>
        <strain evidence="8 9">YH-ols2223</strain>
    </source>
</reference>
<evidence type="ECO:0000256" key="4">
    <source>
        <dbReference type="ARBA" id="ARBA00022692"/>
    </source>
</evidence>
<evidence type="ECO:0000313" key="9">
    <source>
        <dbReference type="Proteomes" id="UP001332931"/>
    </source>
</evidence>
<proteinExistence type="inferred from homology"/>
<evidence type="ECO:0000256" key="2">
    <source>
        <dbReference type="ARBA" id="ARBA00006386"/>
    </source>
</evidence>
<gene>
    <name evidence="8" type="ORF">VXJ25_01045</name>
</gene>
<dbReference type="InterPro" id="IPR053166">
    <property type="entry name" value="UPF0718_permease"/>
</dbReference>
<evidence type="ECO:0000256" key="5">
    <source>
        <dbReference type="ARBA" id="ARBA00022989"/>
    </source>
</evidence>
<dbReference type="Proteomes" id="UP001332931">
    <property type="component" value="Unassembled WGS sequence"/>
</dbReference>
<dbReference type="PANTHER" id="PTHR42775:SF2">
    <property type="entry name" value="PERMEASE"/>
    <property type="match status" value="1"/>
</dbReference>
<feature type="transmembrane region" description="Helical" evidence="7">
    <location>
        <begin position="151"/>
        <end position="169"/>
    </location>
</feature>
<keyword evidence="9" id="KW-1185">Reference proteome</keyword>
<comment type="similarity">
    <text evidence="2">Belongs to the UPF0718 family.</text>
</comment>
<dbReference type="EMBL" id="JAZGJQ010000001">
    <property type="protein sequence ID" value="MEE6146586.1"/>
    <property type="molecule type" value="Genomic_DNA"/>
</dbReference>
<comment type="subcellular location">
    <subcellularLocation>
        <location evidence="1">Cell membrane</location>
        <topology evidence="1">Multi-pass membrane protein</topology>
    </subcellularLocation>
</comment>
<keyword evidence="3" id="KW-1003">Cell membrane</keyword>
<keyword evidence="4 7" id="KW-0812">Transmembrane</keyword>
<dbReference type="PANTHER" id="PTHR42775">
    <property type="entry name" value="PERMEASE RV2963-RELATED"/>
    <property type="match status" value="1"/>
</dbReference>
<sequence length="337" mass="35187">MAALEAAGSFVLDQLLKMLWLSDLTGALLGALGVDVGSRWGATAHFFVYDTLKITILLCALIFLVSWVESYFPPERSRKIMGRFKGLGGNVVGALLGTVTPFCSCSSIPIFIGFTRAGLPLGVTFSFLISSPMVDVGSLVLIMSIFGPGVALAYTAVGLLVAVAGGGIIERLHMEDQLADFVRGEVPADVDAPVLTRADRARYAAGEVASTLRKVGPYVLLGVGVGAIIHNWIPEGLVLATLGGDNPLAVPLATLVGAPVYADVFGTIPIAEALFGKGAGLGTVLAFMMSVTTLSIPSLTMLSRAVKPRLLWTFVAICLVGMMLSGFAFNALQPLVA</sequence>
<evidence type="ECO:0000313" key="8">
    <source>
        <dbReference type="EMBL" id="MEE6146586.1"/>
    </source>
</evidence>
<dbReference type="RefSeq" id="WP_330957348.1">
    <property type="nucleotide sequence ID" value="NZ_JAZGJQ010000001.1"/>
</dbReference>
<dbReference type="InterPro" id="IPR005524">
    <property type="entry name" value="DUF318"/>
</dbReference>
<protein>
    <submittedName>
        <fullName evidence="8">Permease</fullName>
    </submittedName>
</protein>
<evidence type="ECO:0000256" key="7">
    <source>
        <dbReference type="SAM" id="Phobius"/>
    </source>
</evidence>
<evidence type="ECO:0000256" key="6">
    <source>
        <dbReference type="ARBA" id="ARBA00023136"/>
    </source>
</evidence>
<feature type="transmembrane region" description="Helical" evidence="7">
    <location>
        <begin position="279"/>
        <end position="299"/>
    </location>
</feature>
<feature type="transmembrane region" description="Helical" evidence="7">
    <location>
        <begin position="215"/>
        <end position="233"/>
    </location>
</feature>
<feature type="transmembrane region" description="Helical" evidence="7">
    <location>
        <begin position="46"/>
        <end position="67"/>
    </location>
</feature>
<feature type="transmembrane region" description="Helical" evidence="7">
    <location>
        <begin position="87"/>
        <end position="114"/>
    </location>
</feature>
<evidence type="ECO:0000256" key="1">
    <source>
        <dbReference type="ARBA" id="ARBA00004651"/>
    </source>
</evidence>
<evidence type="ECO:0000256" key="3">
    <source>
        <dbReference type="ARBA" id="ARBA00022475"/>
    </source>
</evidence>
<organism evidence="8 9">
    <name type="scientific">Olsenella absiana</name>
    <dbReference type="NCBI Taxonomy" id="3115222"/>
    <lineage>
        <taxon>Bacteria</taxon>
        <taxon>Bacillati</taxon>
        <taxon>Actinomycetota</taxon>
        <taxon>Coriobacteriia</taxon>
        <taxon>Coriobacteriales</taxon>
        <taxon>Atopobiaceae</taxon>
        <taxon>Olsenella</taxon>
    </lineage>
</organism>
<comment type="caution">
    <text evidence="8">The sequence shown here is derived from an EMBL/GenBank/DDBJ whole genome shotgun (WGS) entry which is preliminary data.</text>
</comment>
<feature type="transmembrane region" description="Helical" evidence="7">
    <location>
        <begin position="311"/>
        <end position="332"/>
    </location>
</feature>
<dbReference type="Pfam" id="PF03773">
    <property type="entry name" value="ArsP_1"/>
    <property type="match status" value="1"/>
</dbReference>